<dbReference type="RefSeq" id="XP_031944857.1">
    <property type="nucleotide sequence ID" value="XM_032086386.1"/>
</dbReference>
<dbReference type="EMBL" id="ML736747">
    <property type="protein sequence ID" value="KAE8407538.1"/>
    <property type="molecule type" value="Genomic_DNA"/>
</dbReference>
<dbReference type="Proteomes" id="UP000325579">
    <property type="component" value="Unassembled WGS sequence"/>
</dbReference>
<sequence length="150" mass="16184">MASIVLLMDACVNGTGSLQDEIRYGEVPEALRMLEDARSHSLATVNLLESLTQVLEKHRAQQQISRVSAPLQLGRTSTAPPTSTTPVIGVATAQIYQRPDTLSFAGTPNPVDTNKSSPMGAVPDQMPVMTDLDGFQWDDLFSGMDASTFF</sequence>
<evidence type="ECO:0000313" key="2">
    <source>
        <dbReference type="Proteomes" id="UP000325579"/>
    </source>
</evidence>
<dbReference type="AlphaFoldDB" id="A0A5N7DPZ1"/>
<organism evidence="1 2">
    <name type="scientific">Aspergillus pseudonomiae</name>
    <dbReference type="NCBI Taxonomy" id="1506151"/>
    <lineage>
        <taxon>Eukaryota</taxon>
        <taxon>Fungi</taxon>
        <taxon>Dikarya</taxon>
        <taxon>Ascomycota</taxon>
        <taxon>Pezizomycotina</taxon>
        <taxon>Eurotiomycetes</taxon>
        <taxon>Eurotiomycetidae</taxon>
        <taxon>Eurotiales</taxon>
        <taxon>Aspergillaceae</taxon>
        <taxon>Aspergillus</taxon>
        <taxon>Aspergillus subgen. Circumdati</taxon>
    </lineage>
</organism>
<evidence type="ECO:0000313" key="1">
    <source>
        <dbReference type="EMBL" id="KAE8407538.1"/>
    </source>
</evidence>
<keyword evidence="2" id="KW-1185">Reference proteome</keyword>
<accession>A0A5N7DPZ1</accession>
<dbReference type="GeneID" id="43671077"/>
<protein>
    <submittedName>
        <fullName evidence="1">Uncharacterized protein</fullName>
    </submittedName>
</protein>
<dbReference type="OrthoDB" id="4506434at2759"/>
<gene>
    <name evidence="1" type="ORF">BDV37DRAFT_279708</name>
</gene>
<reference evidence="1 2" key="1">
    <citation type="submission" date="2019-04" db="EMBL/GenBank/DDBJ databases">
        <authorList>
            <consortium name="DOE Joint Genome Institute"/>
            <person name="Mondo S."/>
            <person name="Kjaerbolling I."/>
            <person name="Vesth T."/>
            <person name="Frisvad J.C."/>
            <person name="Nybo J.L."/>
            <person name="Theobald S."/>
            <person name="Kildgaard S."/>
            <person name="Isbrandt T."/>
            <person name="Kuo A."/>
            <person name="Sato A."/>
            <person name="Lyhne E.K."/>
            <person name="Kogle M.E."/>
            <person name="Wiebenga A."/>
            <person name="Kun R.S."/>
            <person name="Lubbers R.J."/>
            <person name="Makela M.R."/>
            <person name="Barry K."/>
            <person name="Chovatia M."/>
            <person name="Clum A."/>
            <person name="Daum C."/>
            <person name="Haridas S."/>
            <person name="He G."/>
            <person name="LaButti K."/>
            <person name="Lipzen A."/>
            <person name="Riley R."/>
            <person name="Salamov A."/>
            <person name="Simmons B.A."/>
            <person name="Magnuson J.K."/>
            <person name="Henrissat B."/>
            <person name="Mortensen U.H."/>
            <person name="Larsen T.O."/>
            <person name="Devries R.P."/>
            <person name="Grigoriev I.V."/>
            <person name="Machida M."/>
            <person name="Baker S.E."/>
            <person name="Andersen M.R."/>
            <person name="Cantor M.N."/>
            <person name="Hua S.X."/>
        </authorList>
    </citation>
    <scope>NUCLEOTIDE SEQUENCE [LARGE SCALE GENOMIC DNA]</scope>
    <source>
        <strain evidence="1 2">CBS 119388</strain>
    </source>
</reference>
<name>A0A5N7DPZ1_9EURO</name>
<proteinExistence type="predicted"/>